<feature type="region of interest" description="Disordered" evidence="1">
    <location>
        <begin position="1"/>
        <end position="70"/>
    </location>
</feature>
<feature type="compositionally biased region" description="Gly residues" evidence="1">
    <location>
        <begin position="19"/>
        <end position="34"/>
    </location>
</feature>
<evidence type="ECO:0008006" key="4">
    <source>
        <dbReference type="Google" id="ProtNLM"/>
    </source>
</evidence>
<evidence type="ECO:0000256" key="1">
    <source>
        <dbReference type="SAM" id="MobiDB-lite"/>
    </source>
</evidence>
<comment type="caution">
    <text evidence="2">The sequence shown here is derived from an EMBL/GenBank/DDBJ whole genome shotgun (WGS) entry which is preliminary data.</text>
</comment>
<sequence>MGEVESELLLHRDTTAANAGGGGGEVGERGGGGVEVNVVHPPVQRAKEHHPGDGNGGRGTVVEGQRPAGG</sequence>
<accession>A0A6G1DTS5</accession>
<dbReference type="Proteomes" id="UP000479710">
    <property type="component" value="Unassembled WGS sequence"/>
</dbReference>
<gene>
    <name evidence="2" type="ORF">E2562_036543</name>
</gene>
<organism evidence="2 3">
    <name type="scientific">Oryza meyeriana var. granulata</name>
    <dbReference type="NCBI Taxonomy" id="110450"/>
    <lineage>
        <taxon>Eukaryota</taxon>
        <taxon>Viridiplantae</taxon>
        <taxon>Streptophyta</taxon>
        <taxon>Embryophyta</taxon>
        <taxon>Tracheophyta</taxon>
        <taxon>Spermatophyta</taxon>
        <taxon>Magnoliopsida</taxon>
        <taxon>Liliopsida</taxon>
        <taxon>Poales</taxon>
        <taxon>Poaceae</taxon>
        <taxon>BOP clade</taxon>
        <taxon>Oryzoideae</taxon>
        <taxon>Oryzeae</taxon>
        <taxon>Oryzinae</taxon>
        <taxon>Oryza</taxon>
        <taxon>Oryza meyeriana</taxon>
    </lineage>
</organism>
<protein>
    <recommendedName>
        <fullName evidence="4">DUF834 domain-containing protein</fullName>
    </recommendedName>
</protein>
<reference evidence="2 3" key="1">
    <citation type="submission" date="2019-11" db="EMBL/GenBank/DDBJ databases">
        <title>Whole genome sequence of Oryza granulata.</title>
        <authorList>
            <person name="Li W."/>
        </authorList>
    </citation>
    <scope>NUCLEOTIDE SEQUENCE [LARGE SCALE GENOMIC DNA]</scope>
    <source>
        <strain evidence="3">cv. Menghai</strain>
        <tissue evidence="2">Leaf</tissue>
    </source>
</reference>
<dbReference type="AlphaFoldDB" id="A0A6G1DTS5"/>
<name>A0A6G1DTS5_9ORYZ</name>
<keyword evidence="3" id="KW-1185">Reference proteome</keyword>
<evidence type="ECO:0000313" key="3">
    <source>
        <dbReference type="Proteomes" id="UP000479710"/>
    </source>
</evidence>
<evidence type="ECO:0000313" key="2">
    <source>
        <dbReference type="EMBL" id="KAF0915504.1"/>
    </source>
</evidence>
<dbReference type="EMBL" id="SPHZ02000006">
    <property type="protein sequence ID" value="KAF0915504.1"/>
    <property type="molecule type" value="Genomic_DNA"/>
</dbReference>
<proteinExistence type="predicted"/>